<reference evidence="8 9" key="1">
    <citation type="submission" date="2021-05" db="EMBL/GenBank/DDBJ databases">
        <title>Novel Bacillus species.</title>
        <authorList>
            <person name="Liu G."/>
        </authorList>
    </citation>
    <scope>NUCLEOTIDE SEQUENCE [LARGE SCALE GENOMIC DNA]</scope>
    <source>
        <strain evidence="8 9">FJAT-49705</strain>
    </source>
</reference>
<keyword evidence="9" id="KW-1185">Reference proteome</keyword>
<feature type="transmembrane region" description="Helical" evidence="6">
    <location>
        <begin position="143"/>
        <end position="167"/>
    </location>
</feature>
<evidence type="ECO:0000259" key="7">
    <source>
        <dbReference type="Pfam" id="PF05425"/>
    </source>
</evidence>
<protein>
    <submittedName>
        <fullName evidence="8">CopD family protein</fullName>
    </submittedName>
</protein>
<name>A0ABS5NT92_9BACI</name>
<feature type="transmembrane region" description="Helical" evidence="6">
    <location>
        <begin position="41"/>
        <end position="66"/>
    </location>
</feature>
<dbReference type="PANTHER" id="PTHR34820:SF4">
    <property type="entry name" value="INNER MEMBRANE PROTEIN YEBZ"/>
    <property type="match status" value="1"/>
</dbReference>
<feature type="transmembrane region" description="Helical" evidence="6">
    <location>
        <begin position="86"/>
        <end position="105"/>
    </location>
</feature>
<evidence type="ECO:0000256" key="3">
    <source>
        <dbReference type="ARBA" id="ARBA00022692"/>
    </source>
</evidence>
<dbReference type="InterPro" id="IPR032694">
    <property type="entry name" value="CopC/D"/>
</dbReference>
<dbReference type="RefSeq" id="WP_213101601.1">
    <property type="nucleotide sequence ID" value="NZ_JAGYPM010000002.1"/>
</dbReference>
<proteinExistence type="predicted"/>
<comment type="caution">
    <text evidence="8">The sequence shown here is derived from an EMBL/GenBank/DDBJ whole genome shotgun (WGS) entry which is preliminary data.</text>
</comment>
<feature type="transmembrane region" description="Helical" evidence="6">
    <location>
        <begin position="346"/>
        <end position="364"/>
    </location>
</feature>
<keyword evidence="2" id="KW-1003">Cell membrane</keyword>
<evidence type="ECO:0000256" key="4">
    <source>
        <dbReference type="ARBA" id="ARBA00022989"/>
    </source>
</evidence>
<feature type="domain" description="Copper resistance protein D" evidence="7">
    <location>
        <begin position="176"/>
        <end position="274"/>
    </location>
</feature>
<gene>
    <name evidence="8" type="ORF">KHA94_07915</name>
</gene>
<feature type="transmembrane region" description="Helical" evidence="6">
    <location>
        <begin position="112"/>
        <end position="131"/>
    </location>
</feature>
<comment type="subcellular location">
    <subcellularLocation>
        <location evidence="1">Cell membrane</location>
        <topology evidence="1">Multi-pass membrane protein</topology>
    </subcellularLocation>
</comment>
<keyword evidence="5 6" id="KW-0472">Membrane</keyword>
<feature type="transmembrane region" description="Helical" evidence="6">
    <location>
        <begin position="312"/>
        <end position="334"/>
    </location>
</feature>
<feature type="transmembrane region" description="Helical" evidence="6">
    <location>
        <begin position="6"/>
        <end position="29"/>
    </location>
</feature>
<dbReference type="EMBL" id="JAGYPM010000002">
    <property type="protein sequence ID" value="MBS4190129.1"/>
    <property type="molecule type" value="Genomic_DNA"/>
</dbReference>
<dbReference type="PANTHER" id="PTHR34820">
    <property type="entry name" value="INNER MEMBRANE PROTEIN YEBZ"/>
    <property type="match status" value="1"/>
</dbReference>
<organism evidence="8 9">
    <name type="scientific">Cytobacillus citreus</name>
    <dbReference type="NCBI Taxonomy" id="2833586"/>
    <lineage>
        <taxon>Bacteria</taxon>
        <taxon>Bacillati</taxon>
        <taxon>Bacillota</taxon>
        <taxon>Bacilli</taxon>
        <taxon>Bacillales</taxon>
        <taxon>Bacillaceae</taxon>
        <taxon>Cytobacillus</taxon>
    </lineage>
</organism>
<feature type="transmembrane region" description="Helical" evidence="6">
    <location>
        <begin position="221"/>
        <end position="241"/>
    </location>
</feature>
<evidence type="ECO:0000256" key="1">
    <source>
        <dbReference type="ARBA" id="ARBA00004651"/>
    </source>
</evidence>
<keyword evidence="4 6" id="KW-1133">Transmembrane helix</keyword>
<dbReference type="InterPro" id="IPR008457">
    <property type="entry name" value="Cu-R_CopD_dom"/>
</dbReference>
<evidence type="ECO:0000256" key="6">
    <source>
        <dbReference type="SAM" id="Phobius"/>
    </source>
</evidence>
<evidence type="ECO:0000256" key="5">
    <source>
        <dbReference type="ARBA" id="ARBA00023136"/>
    </source>
</evidence>
<accession>A0ABS5NT92</accession>
<evidence type="ECO:0000313" key="8">
    <source>
        <dbReference type="EMBL" id="MBS4190129.1"/>
    </source>
</evidence>
<sequence length="365" mass="41416">MLYAVIVSEVLLYLCFSLLMGSFLLYMVPSSNRPNIHVRRGTLMTAAGGIAFLSFFPLLQLILFLYEDIGLYQTIESVIFTFEVGQAWIFSYILANVLFIFIVWFDYQNKRIYSFIGFLFTLLLILGLGWASHASSLDLWKGFITHTSHFTAVTVWAGILLVVSWFSKDYSNWQNFLRWFTPVAITCFTVIVITGIILMTFVVDINDYVRSWVLSYGQALLIKHLLIIPLLAYAIINGILVRRKLRTNKSFNPKPWTRMESIVILLVFSVTAALGQQSPPHEIVQTIKSVGASKLFTTLYQGSFYPEMIVSFNINVTSGILMILAVLFLMLTVLSFIKKAPPVTSLFMSVLFVFTGYLSLVLSII</sequence>
<feature type="transmembrane region" description="Helical" evidence="6">
    <location>
        <begin position="179"/>
        <end position="201"/>
    </location>
</feature>
<keyword evidence="3 6" id="KW-0812">Transmembrane</keyword>
<dbReference type="Pfam" id="PF05425">
    <property type="entry name" value="CopD"/>
    <property type="match status" value="1"/>
</dbReference>
<evidence type="ECO:0000313" key="9">
    <source>
        <dbReference type="Proteomes" id="UP000681027"/>
    </source>
</evidence>
<dbReference type="Proteomes" id="UP000681027">
    <property type="component" value="Unassembled WGS sequence"/>
</dbReference>
<evidence type="ECO:0000256" key="2">
    <source>
        <dbReference type="ARBA" id="ARBA00022475"/>
    </source>
</evidence>